<reference evidence="2" key="1">
    <citation type="journal article" date="2019" name="Int. J. Syst. Evol. Microbiol.">
        <title>The Global Catalogue of Microorganisms (GCM) 10K type strain sequencing project: providing services to taxonomists for standard genome sequencing and annotation.</title>
        <authorList>
            <consortium name="The Broad Institute Genomics Platform"/>
            <consortium name="The Broad Institute Genome Sequencing Center for Infectious Disease"/>
            <person name="Wu L."/>
            <person name="Ma J."/>
        </authorList>
    </citation>
    <scope>NUCLEOTIDE SEQUENCE [LARGE SCALE GENOMIC DNA]</scope>
    <source>
        <strain evidence="2">JCM 17630</strain>
    </source>
</reference>
<proteinExistence type="predicted"/>
<dbReference type="Proteomes" id="UP001501496">
    <property type="component" value="Unassembled WGS sequence"/>
</dbReference>
<name>A0ABP8C0L7_9FLAO</name>
<protein>
    <submittedName>
        <fullName evidence="1">Uncharacterized protein</fullName>
    </submittedName>
</protein>
<keyword evidence="2" id="KW-1185">Reference proteome</keyword>
<evidence type="ECO:0000313" key="1">
    <source>
        <dbReference type="EMBL" id="GAA4231624.1"/>
    </source>
</evidence>
<dbReference type="EMBL" id="BAABCA010000001">
    <property type="protein sequence ID" value="GAA4231624.1"/>
    <property type="molecule type" value="Genomic_DNA"/>
</dbReference>
<comment type="caution">
    <text evidence="1">The sequence shown here is derived from an EMBL/GenBank/DDBJ whole genome shotgun (WGS) entry which is preliminary data.</text>
</comment>
<accession>A0ABP8C0L7</accession>
<gene>
    <name evidence="1" type="ORF">GCM10022291_04510</name>
</gene>
<organism evidence="1 2">
    <name type="scientific">Postechiella marina</name>
    <dbReference type="NCBI Taxonomy" id="943941"/>
    <lineage>
        <taxon>Bacteria</taxon>
        <taxon>Pseudomonadati</taxon>
        <taxon>Bacteroidota</taxon>
        <taxon>Flavobacteriia</taxon>
        <taxon>Flavobacteriales</taxon>
        <taxon>Flavobacteriaceae</taxon>
        <taxon>Postechiella</taxon>
    </lineage>
</organism>
<sequence length="94" mass="10585">MLTTTMAKKNLNCEAKKVVKCQTIGKLNMPNSPNSSVKKPKTLIFKEDNNITKKGKIKDVNISILLVLFSKSFCNSKFSNRSILYVLVELVFIC</sequence>
<evidence type="ECO:0000313" key="2">
    <source>
        <dbReference type="Proteomes" id="UP001501496"/>
    </source>
</evidence>